<evidence type="ECO:0000313" key="1">
    <source>
        <dbReference type="EMBL" id="KAK8109557.1"/>
    </source>
</evidence>
<comment type="caution">
    <text evidence="1">The sequence shown here is derived from an EMBL/GenBank/DDBJ whole genome shotgun (WGS) entry which is preliminary data.</text>
</comment>
<gene>
    <name evidence="1" type="ORF">PG999_007694</name>
</gene>
<dbReference type="EMBL" id="JAQQWP010000007">
    <property type="protein sequence ID" value="KAK8109557.1"/>
    <property type="molecule type" value="Genomic_DNA"/>
</dbReference>
<dbReference type="AlphaFoldDB" id="A0AAW0QM10"/>
<reference evidence="1 2" key="1">
    <citation type="submission" date="2023-01" db="EMBL/GenBank/DDBJ databases">
        <title>Analysis of 21 Apiospora genomes using comparative genomics revels a genus with tremendous synthesis potential of carbohydrate active enzymes and secondary metabolites.</title>
        <authorList>
            <person name="Sorensen T."/>
        </authorList>
    </citation>
    <scope>NUCLEOTIDE SEQUENCE [LARGE SCALE GENOMIC DNA]</scope>
    <source>
        <strain evidence="1 2">CBS 117206</strain>
    </source>
</reference>
<name>A0AAW0QM10_9PEZI</name>
<evidence type="ECO:0000313" key="2">
    <source>
        <dbReference type="Proteomes" id="UP001392437"/>
    </source>
</evidence>
<accession>A0AAW0QM10</accession>
<proteinExistence type="predicted"/>
<sequence length="166" mass="18817">MSDRWGDIKMDFFNGQSASEAAQSRIAAANASIRAPSQTVPSDRWQPGEWGRWTARENDFRSRAAAARKEVEKNLVGPVHNALLRSLSEFPPEAQRAVSLSFLKLVLMWAYSFYAIGVSPRPLDNPAAVSYHFHKMGYPFRDNGEVMLFFNMFHQRASIRPKHFAA</sequence>
<keyword evidence="2" id="KW-1185">Reference proteome</keyword>
<organism evidence="1 2">
    <name type="scientific">Apiospora kogelbergensis</name>
    <dbReference type="NCBI Taxonomy" id="1337665"/>
    <lineage>
        <taxon>Eukaryota</taxon>
        <taxon>Fungi</taxon>
        <taxon>Dikarya</taxon>
        <taxon>Ascomycota</taxon>
        <taxon>Pezizomycotina</taxon>
        <taxon>Sordariomycetes</taxon>
        <taxon>Xylariomycetidae</taxon>
        <taxon>Amphisphaeriales</taxon>
        <taxon>Apiosporaceae</taxon>
        <taxon>Apiospora</taxon>
    </lineage>
</organism>
<protein>
    <submittedName>
        <fullName evidence="1">Uncharacterized protein</fullName>
    </submittedName>
</protein>
<dbReference type="Proteomes" id="UP001392437">
    <property type="component" value="Unassembled WGS sequence"/>
</dbReference>